<evidence type="ECO:0000256" key="1">
    <source>
        <dbReference type="SAM" id="SignalP"/>
    </source>
</evidence>
<dbReference type="AlphaFoldDB" id="G7E492"/>
<organism evidence="2 3">
    <name type="scientific">Mixia osmundae (strain CBS 9802 / IAM 14324 / JCM 22182 / KY 12970)</name>
    <dbReference type="NCBI Taxonomy" id="764103"/>
    <lineage>
        <taxon>Eukaryota</taxon>
        <taxon>Fungi</taxon>
        <taxon>Dikarya</taxon>
        <taxon>Basidiomycota</taxon>
        <taxon>Pucciniomycotina</taxon>
        <taxon>Mixiomycetes</taxon>
        <taxon>Mixiales</taxon>
        <taxon>Mixiaceae</taxon>
        <taxon>Mixia</taxon>
    </lineage>
</organism>
<dbReference type="Proteomes" id="UP000009131">
    <property type="component" value="Unassembled WGS sequence"/>
</dbReference>
<keyword evidence="1" id="KW-0732">Signal</keyword>
<reference evidence="2 3" key="2">
    <citation type="journal article" date="2012" name="Open Biol.">
        <title>Characteristics of nucleosomes and linker DNA regions on the genome of the basidiomycete Mixia osmundae revealed by mono- and dinucleosome mapping.</title>
        <authorList>
            <person name="Nishida H."/>
            <person name="Kondo S."/>
            <person name="Matsumoto T."/>
            <person name="Suzuki Y."/>
            <person name="Yoshikawa H."/>
            <person name="Taylor T.D."/>
            <person name="Sugiyama J."/>
        </authorList>
    </citation>
    <scope>NUCLEOTIDE SEQUENCE [LARGE SCALE GENOMIC DNA]</scope>
    <source>
        <strain evidence="3">CBS 9802 / IAM 14324 / JCM 22182 / KY 12970</strain>
    </source>
</reference>
<evidence type="ECO:0000313" key="3">
    <source>
        <dbReference type="Proteomes" id="UP000009131"/>
    </source>
</evidence>
<feature type="chain" id="PRO_5009955734" evidence="1">
    <location>
        <begin position="19"/>
        <end position="135"/>
    </location>
</feature>
<accession>G7E492</accession>
<name>G7E492_MIXOS</name>
<proteinExistence type="predicted"/>
<comment type="caution">
    <text evidence="2">The sequence shown here is derived from an EMBL/GenBank/DDBJ whole genome shotgun (WGS) entry which is preliminary data.</text>
</comment>
<protein>
    <submittedName>
        <fullName evidence="2">Uncharacterized protein</fullName>
    </submittedName>
</protein>
<dbReference type="InParanoid" id="G7E492"/>
<sequence>MQALRFLAIALLLAPGLAHPDWIAGWYHVTIYIDVEASLYSALASTLMSPLYERAYLVEITTTEEVVGSVYPLVDECCKLYWRQDLWIYQQANHIILGSTRARLDCSKCANTFDPSIVNCAAIKPSPTIEWQKYL</sequence>
<dbReference type="RefSeq" id="XP_014568306.1">
    <property type="nucleotide sequence ID" value="XM_014712820.1"/>
</dbReference>
<gene>
    <name evidence="2" type="primary">Mo04330</name>
    <name evidence="2" type="ORF">E5Q_04330</name>
</gene>
<reference evidence="2 3" key="1">
    <citation type="journal article" date="2011" name="J. Gen. Appl. Microbiol.">
        <title>Draft genome sequencing of the enigmatic basidiomycete Mixia osmundae.</title>
        <authorList>
            <person name="Nishida H."/>
            <person name="Nagatsuka Y."/>
            <person name="Sugiyama J."/>
        </authorList>
    </citation>
    <scope>NUCLEOTIDE SEQUENCE [LARGE SCALE GENOMIC DNA]</scope>
    <source>
        <strain evidence="3">CBS 9802 / IAM 14324 / JCM 22182 / KY 12970</strain>
    </source>
</reference>
<keyword evidence="3" id="KW-1185">Reference proteome</keyword>
<dbReference type="HOGENOM" id="CLU_1886269_0_0_1"/>
<dbReference type="EMBL" id="BABT02000129">
    <property type="protein sequence ID" value="GAA97652.1"/>
    <property type="molecule type" value="Genomic_DNA"/>
</dbReference>
<evidence type="ECO:0000313" key="2">
    <source>
        <dbReference type="EMBL" id="GAA97652.1"/>
    </source>
</evidence>
<feature type="signal peptide" evidence="1">
    <location>
        <begin position="1"/>
        <end position="18"/>
    </location>
</feature>